<evidence type="ECO:0000259" key="3">
    <source>
        <dbReference type="Pfam" id="PF02617"/>
    </source>
</evidence>
<keyword evidence="4" id="KW-0645">Protease</keyword>
<dbReference type="Pfam" id="PF02617">
    <property type="entry name" value="ClpS"/>
    <property type="match status" value="1"/>
</dbReference>
<organism evidence="4 5">
    <name type="scientific">Psychromonas aquatilis</name>
    <dbReference type="NCBI Taxonomy" id="2005072"/>
    <lineage>
        <taxon>Bacteria</taxon>
        <taxon>Pseudomonadati</taxon>
        <taxon>Pseudomonadota</taxon>
        <taxon>Gammaproteobacteria</taxon>
        <taxon>Alteromonadales</taxon>
        <taxon>Psychromonadaceae</taxon>
        <taxon>Psychromonas</taxon>
    </lineage>
</organism>
<evidence type="ECO:0000313" key="4">
    <source>
        <dbReference type="EMBL" id="MEL0630240.1"/>
    </source>
</evidence>
<dbReference type="PANTHER" id="PTHR33473">
    <property type="entry name" value="ATP-DEPENDENT CLP PROTEASE ADAPTER PROTEIN CLPS1, CHLOROPLASTIC"/>
    <property type="match status" value="1"/>
</dbReference>
<dbReference type="NCBIfam" id="NF000672">
    <property type="entry name" value="PRK00033.1-5"/>
    <property type="match status" value="1"/>
</dbReference>
<dbReference type="InterPro" id="IPR014719">
    <property type="entry name" value="Ribosomal_bL12_C/ClpS-like"/>
</dbReference>
<dbReference type="EMBL" id="JBAKAZ010000046">
    <property type="protein sequence ID" value="MEL0630240.1"/>
    <property type="molecule type" value="Genomic_DNA"/>
</dbReference>
<dbReference type="InterPro" id="IPR003769">
    <property type="entry name" value="ClpS_core"/>
</dbReference>
<dbReference type="RefSeq" id="WP_341598366.1">
    <property type="nucleotide sequence ID" value="NZ_JBAKAZ010000046.1"/>
</dbReference>
<evidence type="ECO:0000313" key="5">
    <source>
        <dbReference type="Proteomes" id="UP001369082"/>
    </source>
</evidence>
<gene>
    <name evidence="1 4" type="primary">clpS</name>
    <name evidence="4" type="ORF">V6256_11545</name>
</gene>
<comment type="function">
    <text evidence="1">Involved in the modulation of the specificity of the ClpAP-mediated ATP-dependent protein degradation.</text>
</comment>
<reference evidence="4 5" key="1">
    <citation type="submission" date="2024-02" db="EMBL/GenBank/DDBJ databases">
        <title>Bacteria isolated from the canopy kelp, Nereocystis luetkeana.</title>
        <authorList>
            <person name="Pfister C.A."/>
            <person name="Younker I.T."/>
            <person name="Light S.H."/>
        </authorList>
    </citation>
    <scope>NUCLEOTIDE SEQUENCE [LARGE SCALE GENOMIC DNA]</scope>
    <source>
        <strain evidence="4 5">TI.1.05</strain>
    </source>
</reference>
<comment type="subunit">
    <text evidence="1">Binds to the N-terminal domain of the chaperone ClpA.</text>
</comment>
<dbReference type="GO" id="GO:0008233">
    <property type="term" value="F:peptidase activity"/>
    <property type="evidence" value="ECO:0007669"/>
    <property type="project" value="UniProtKB-KW"/>
</dbReference>
<sequence>MSKDNSPQTGNESATIESQETKLIPPSLYNVLLHNDDYSPMDFVIDVLQRFFRLDGEAATEIMLNVHYKGVGVCGTFTAEVAETKVMQVIKYAKENEHPLKCTMEKES</sequence>
<keyword evidence="4" id="KW-0378">Hydrolase</keyword>
<name>A0ABU9GSM4_9GAMM</name>
<dbReference type="Proteomes" id="UP001369082">
    <property type="component" value="Unassembled WGS sequence"/>
</dbReference>
<dbReference type="NCBIfam" id="NF000670">
    <property type="entry name" value="PRK00033.1-3"/>
    <property type="match status" value="1"/>
</dbReference>
<protein>
    <recommendedName>
        <fullName evidence="1">ATP-dependent Clp protease adapter protein ClpS</fullName>
    </recommendedName>
</protein>
<accession>A0ABU9GSM4</accession>
<comment type="caution">
    <text evidence="4">The sequence shown here is derived from an EMBL/GenBank/DDBJ whole genome shotgun (WGS) entry which is preliminary data.</text>
</comment>
<dbReference type="GO" id="GO:0006508">
    <property type="term" value="P:proteolysis"/>
    <property type="evidence" value="ECO:0007669"/>
    <property type="project" value="UniProtKB-KW"/>
</dbReference>
<dbReference type="HAMAP" id="MF_00302">
    <property type="entry name" value="ClpS"/>
    <property type="match status" value="1"/>
</dbReference>
<proteinExistence type="inferred from homology"/>
<evidence type="ECO:0000256" key="2">
    <source>
        <dbReference type="SAM" id="MobiDB-lite"/>
    </source>
</evidence>
<keyword evidence="5" id="KW-1185">Reference proteome</keyword>
<comment type="similarity">
    <text evidence="1">Belongs to the ClpS family.</text>
</comment>
<feature type="compositionally biased region" description="Polar residues" evidence="2">
    <location>
        <begin position="1"/>
        <end position="18"/>
    </location>
</feature>
<feature type="domain" description="Adaptor protein ClpS core" evidence="3">
    <location>
        <begin position="25"/>
        <end position="103"/>
    </location>
</feature>
<feature type="region of interest" description="Disordered" evidence="2">
    <location>
        <begin position="1"/>
        <end position="20"/>
    </location>
</feature>
<dbReference type="SUPFAM" id="SSF54736">
    <property type="entry name" value="ClpS-like"/>
    <property type="match status" value="1"/>
</dbReference>
<dbReference type="Gene3D" id="3.30.1390.10">
    <property type="match status" value="1"/>
</dbReference>
<dbReference type="InterPro" id="IPR022935">
    <property type="entry name" value="ClpS"/>
</dbReference>
<evidence type="ECO:0000256" key="1">
    <source>
        <dbReference type="HAMAP-Rule" id="MF_00302"/>
    </source>
</evidence>
<dbReference type="PANTHER" id="PTHR33473:SF19">
    <property type="entry name" value="ATP-DEPENDENT CLP PROTEASE ADAPTER PROTEIN CLPS"/>
    <property type="match status" value="1"/>
</dbReference>